<protein>
    <recommendedName>
        <fullName evidence="2">Ribbon-helix-helix protein CopG domain-containing protein</fullName>
    </recommendedName>
</protein>
<evidence type="ECO:0000313" key="1">
    <source>
        <dbReference type="EMBL" id="KKN33654.1"/>
    </source>
</evidence>
<sequence>MSLVKTYNISLEPECNEKWELIAKAGFRKKSDLLRKWINENWKEEYRKEVDGSNE</sequence>
<gene>
    <name evidence="1" type="ORF">LCGC14_0801470</name>
</gene>
<organism evidence="1">
    <name type="scientific">marine sediment metagenome</name>
    <dbReference type="NCBI Taxonomy" id="412755"/>
    <lineage>
        <taxon>unclassified sequences</taxon>
        <taxon>metagenomes</taxon>
        <taxon>ecological metagenomes</taxon>
    </lineage>
</organism>
<proteinExistence type="predicted"/>
<dbReference type="AlphaFoldDB" id="A0A0F9PU19"/>
<name>A0A0F9PU19_9ZZZZ</name>
<reference evidence="1" key="1">
    <citation type="journal article" date="2015" name="Nature">
        <title>Complex archaea that bridge the gap between prokaryotes and eukaryotes.</title>
        <authorList>
            <person name="Spang A."/>
            <person name="Saw J.H."/>
            <person name="Jorgensen S.L."/>
            <person name="Zaremba-Niedzwiedzka K."/>
            <person name="Martijn J."/>
            <person name="Lind A.E."/>
            <person name="van Eijk R."/>
            <person name="Schleper C."/>
            <person name="Guy L."/>
            <person name="Ettema T.J."/>
        </authorList>
    </citation>
    <scope>NUCLEOTIDE SEQUENCE</scope>
</reference>
<comment type="caution">
    <text evidence="1">The sequence shown here is derived from an EMBL/GenBank/DDBJ whole genome shotgun (WGS) entry which is preliminary data.</text>
</comment>
<accession>A0A0F9PU19</accession>
<dbReference type="EMBL" id="LAZR01002161">
    <property type="protein sequence ID" value="KKN33654.1"/>
    <property type="molecule type" value="Genomic_DNA"/>
</dbReference>
<evidence type="ECO:0008006" key="2">
    <source>
        <dbReference type="Google" id="ProtNLM"/>
    </source>
</evidence>